<sequence>MNSMSDLLSASSLLIAIAAILFSLWYTEIAKALEITPKTHREDNVAAHATVSGVLFSKALPVAVMALSVAAIFLPDAVKLAKDSLNAYQESGIAALENYDAVKTAYCFVTILSVVLAVYMWALVKKLWSLRKRLG</sequence>
<dbReference type="AlphaFoldDB" id="A0A5E4Z1S1"/>
<keyword evidence="3" id="KW-1185">Reference proteome</keyword>
<feature type="transmembrane region" description="Helical" evidence="1">
    <location>
        <begin position="7"/>
        <end position="26"/>
    </location>
</feature>
<feature type="transmembrane region" description="Helical" evidence="1">
    <location>
        <begin position="105"/>
        <end position="124"/>
    </location>
</feature>
<feature type="transmembrane region" description="Helical" evidence="1">
    <location>
        <begin position="46"/>
        <end position="74"/>
    </location>
</feature>
<reference evidence="2 3" key="1">
    <citation type="submission" date="2019-08" db="EMBL/GenBank/DDBJ databases">
        <authorList>
            <person name="Peeters C."/>
        </authorList>
    </citation>
    <scope>NUCLEOTIDE SEQUENCE [LARGE SCALE GENOMIC DNA]</scope>
    <source>
        <strain evidence="2 3">LMG 31111</strain>
    </source>
</reference>
<keyword evidence="1" id="KW-1133">Transmembrane helix</keyword>
<keyword evidence="1" id="KW-0472">Membrane</keyword>
<dbReference type="EMBL" id="CABPSE010000029">
    <property type="protein sequence ID" value="VVE55056.1"/>
    <property type="molecule type" value="Genomic_DNA"/>
</dbReference>
<keyword evidence="1" id="KW-0812">Transmembrane</keyword>
<name>A0A5E4Z1S1_9BURK</name>
<protein>
    <recommendedName>
        <fullName evidence="4">Transmembrane protein</fullName>
    </recommendedName>
</protein>
<evidence type="ECO:0008006" key="4">
    <source>
        <dbReference type="Google" id="ProtNLM"/>
    </source>
</evidence>
<evidence type="ECO:0000313" key="2">
    <source>
        <dbReference type="EMBL" id="VVE55056.1"/>
    </source>
</evidence>
<gene>
    <name evidence="2" type="ORF">PCO31111_05010</name>
</gene>
<accession>A0A5E4Z1S1</accession>
<dbReference type="Proteomes" id="UP000383971">
    <property type="component" value="Unassembled WGS sequence"/>
</dbReference>
<organism evidence="2 3">
    <name type="scientific">Pandoraea communis</name>
    <dbReference type="NCBI Taxonomy" id="2508297"/>
    <lineage>
        <taxon>Bacteria</taxon>
        <taxon>Pseudomonadati</taxon>
        <taxon>Pseudomonadota</taxon>
        <taxon>Betaproteobacteria</taxon>
        <taxon>Burkholderiales</taxon>
        <taxon>Burkholderiaceae</taxon>
        <taxon>Pandoraea</taxon>
    </lineage>
</organism>
<proteinExistence type="predicted"/>
<evidence type="ECO:0000256" key="1">
    <source>
        <dbReference type="SAM" id="Phobius"/>
    </source>
</evidence>
<evidence type="ECO:0000313" key="3">
    <source>
        <dbReference type="Proteomes" id="UP000383971"/>
    </source>
</evidence>